<dbReference type="SUPFAM" id="SSF53850">
    <property type="entry name" value="Periplasmic binding protein-like II"/>
    <property type="match status" value="1"/>
</dbReference>
<dbReference type="RefSeq" id="WP_311039290.1">
    <property type="nucleotide sequence ID" value="NZ_CP117522.1"/>
</dbReference>
<feature type="chain" id="PRO_5047470922" evidence="1">
    <location>
        <begin position="25"/>
        <end position="445"/>
    </location>
</feature>
<feature type="signal peptide" evidence="1">
    <location>
        <begin position="1"/>
        <end position="24"/>
    </location>
</feature>
<evidence type="ECO:0000313" key="2">
    <source>
        <dbReference type="EMBL" id="WNF00948.1"/>
    </source>
</evidence>
<name>A0ABY9V7S0_9ACTN</name>
<dbReference type="Proteomes" id="UP001305606">
    <property type="component" value="Chromosome"/>
</dbReference>
<dbReference type="CDD" id="cd13585">
    <property type="entry name" value="PBP2_TMBP_like"/>
    <property type="match status" value="1"/>
</dbReference>
<protein>
    <submittedName>
        <fullName evidence="2">Sugar ABC transporter substrate-binding protein</fullName>
    </submittedName>
</protein>
<dbReference type="Pfam" id="PF01547">
    <property type="entry name" value="SBP_bac_1"/>
    <property type="match status" value="1"/>
</dbReference>
<dbReference type="InterPro" id="IPR050490">
    <property type="entry name" value="Bact_solute-bd_prot1"/>
</dbReference>
<reference evidence="2 3" key="1">
    <citation type="submission" date="2023-02" db="EMBL/GenBank/DDBJ databases">
        <title>Streptomyces sp. SCA4-21 with antifungal activity against Fusarium oxysporum f. sp. cubense, Streptomyces sp. SCA2-17 with antifungal activity against Fusarium oxysporum f. sp. cubense.</title>
        <authorList>
            <person name="Qi D."/>
        </authorList>
    </citation>
    <scope>NUCLEOTIDE SEQUENCE [LARGE SCALE GENOMIC DNA]</scope>
    <source>
        <strain evidence="2 3">SCA4-21</strain>
    </source>
</reference>
<dbReference type="Gene3D" id="3.40.190.10">
    <property type="entry name" value="Periplasmic binding protein-like II"/>
    <property type="match status" value="1"/>
</dbReference>
<keyword evidence="1" id="KW-0732">Signal</keyword>
<evidence type="ECO:0000256" key="1">
    <source>
        <dbReference type="SAM" id="SignalP"/>
    </source>
</evidence>
<dbReference type="InterPro" id="IPR006059">
    <property type="entry name" value="SBP"/>
</dbReference>
<organism evidence="2 3">
    <name type="scientific">Streptomyces luomodiensis</name>
    <dbReference type="NCBI Taxonomy" id="3026192"/>
    <lineage>
        <taxon>Bacteria</taxon>
        <taxon>Bacillati</taxon>
        <taxon>Actinomycetota</taxon>
        <taxon>Actinomycetes</taxon>
        <taxon>Kitasatosporales</taxon>
        <taxon>Streptomycetaceae</taxon>
        <taxon>Streptomyces</taxon>
    </lineage>
</organism>
<evidence type="ECO:0000313" key="3">
    <source>
        <dbReference type="Proteomes" id="UP001305606"/>
    </source>
</evidence>
<dbReference type="PROSITE" id="PS51257">
    <property type="entry name" value="PROKAR_LIPOPROTEIN"/>
    <property type="match status" value="1"/>
</dbReference>
<dbReference type="EMBL" id="CP117522">
    <property type="protein sequence ID" value="WNF00948.1"/>
    <property type="molecule type" value="Genomic_DNA"/>
</dbReference>
<proteinExistence type="predicted"/>
<dbReference type="PANTHER" id="PTHR43649">
    <property type="entry name" value="ARABINOSE-BINDING PROTEIN-RELATED"/>
    <property type="match status" value="1"/>
</dbReference>
<keyword evidence="3" id="KW-1185">Reference proteome</keyword>
<dbReference type="PANTHER" id="PTHR43649:SF14">
    <property type="entry name" value="BLR3389 PROTEIN"/>
    <property type="match status" value="1"/>
</dbReference>
<sequence>MSKYSRRLLRGLGLVCVLALGATACGSDGDSSDQKRVDAADIRAALKEGGTVTVWAWEPTLKQVAADFEKKYPKVDIKLVNAGTNNDQYKALQNAISAKKGVPDVAQIEYYALGQYALTKSVTDLTAYGADKLAGSYSPGPWHAVRSGDGVYGLPMDSGPMALFYNKKVFDRYEIAVPTTWDEYVEAARKLHKANPKAYITSDVGDAGLTTSLLWQAGSRPYKVDGTTVGIDFTDAGAKKYAETWQKLIDEKLVSPVVGWSDDWYKGLGDGSIATLPIGAWMPANFASGVKNAAGDWRVAPLPQWTKGQSVSAENGGSSLALPALGKNKELAYAFVEYANSGAGVRTRVENGAFPATTKDLNAASFQDTAFPYFGGQKANKIFAESAKNVPADWTYLPYQVYANSIFNDTVGKAYVSDKKLADGLDAWREASAKYGSEQGFTVEK</sequence>
<gene>
    <name evidence="2" type="ORF">PS467_39240</name>
</gene>
<accession>A0ABY9V7S0</accession>